<name>A0A1I6E0F8_9PSEU</name>
<evidence type="ECO:0000313" key="1">
    <source>
        <dbReference type="EMBL" id="SFR11230.1"/>
    </source>
</evidence>
<reference evidence="2" key="1">
    <citation type="submission" date="2016-10" db="EMBL/GenBank/DDBJ databases">
        <authorList>
            <person name="Varghese N."/>
            <person name="Submissions S."/>
        </authorList>
    </citation>
    <scope>NUCLEOTIDE SEQUENCE [LARGE SCALE GENOMIC DNA]</scope>
    <source>
        <strain evidence="2">DSM 44232</strain>
    </source>
</reference>
<accession>A0A1I6E0F8</accession>
<gene>
    <name evidence="1" type="ORF">SAMN04488564_103544</name>
</gene>
<dbReference type="RefSeq" id="WP_177320408.1">
    <property type="nucleotide sequence ID" value="NZ_FOYL01000003.1"/>
</dbReference>
<proteinExistence type="predicted"/>
<dbReference type="Proteomes" id="UP000198583">
    <property type="component" value="Unassembled WGS sequence"/>
</dbReference>
<protein>
    <submittedName>
        <fullName evidence="1">Uncharacterized protein</fullName>
    </submittedName>
</protein>
<sequence length="46" mass="4808">MNLTVPEQAKRTPGLDSVQASIGDLICAPVAPEVAERFALESVVAL</sequence>
<organism evidence="1 2">
    <name type="scientific">Lentzea waywayandensis</name>
    <dbReference type="NCBI Taxonomy" id="84724"/>
    <lineage>
        <taxon>Bacteria</taxon>
        <taxon>Bacillati</taxon>
        <taxon>Actinomycetota</taxon>
        <taxon>Actinomycetes</taxon>
        <taxon>Pseudonocardiales</taxon>
        <taxon>Pseudonocardiaceae</taxon>
        <taxon>Lentzea</taxon>
    </lineage>
</organism>
<dbReference type="STRING" id="84724.SAMN04488564_103544"/>
<dbReference type="AlphaFoldDB" id="A0A1I6E0F8"/>
<dbReference type="EMBL" id="FOYL01000003">
    <property type="protein sequence ID" value="SFR11230.1"/>
    <property type="molecule type" value="Genomic_DNA"/>
</dbReference>
<evidence type="ECO:0000313" key="2">
    <source>
        <dbReference type="Proteomes" id="UP000198583"/>
    </source>
</evidence>
<keyword evidence="2" id="KW-1185">Reference proteome</keyword>